<organism evidence="2 3">
    <name type="scientific">Dryococelus australis</name>
    <dbReference type="NCBI Taxonomy" id="614101"/>
    <lineage>
        <taxon>Eukaryota</taxon>
        <taxon>Metazoa</taxon>
        <taxon>Ecdysozoa</taxon>
        <taxon>Arthropoda</taxon>
        <taxon>Hexapoda</taxon>
        <taxon>Insecta</taxon>
        <taxon>Pterygota</taxon>
        <taxon>Neoptera</taxon>
        <taxon>Polyneoptera</taxon>
        <taxon>Phasmatodea</taxon>
        <taxon>Verophasmatodea</taxon>
        <taxon>Anareolatae</taxon>
        <taxon>Phasmatidae</taxon>
        <taxon>Eurycanthinae</taxon>
        <taxon>Dryococelus</taxon>
    </lineage>
</organism>
<protein>
    <submittedName>
        <fullName evidence="2">Uncharacterized protein</fullName>
    </submittedName>
</protein>
<evidence type="ECO:0000313" key="2">
    <source>
        <dbReference type="EMBL" id="KAJ8886415.1"/>
    </source>
</evidence>
<feature type="region of interest" description="Disordered" evidence="1">
    <location>
        <begin position="328"/>
        <end position="347"/>
    </location>
</feature>
<sequence>MDAAGHNVCEEGTMGATEHRPYRSSGVVNIRPAPLTCEVKTADVTSGTDNESVTSNSVCDADMSSPDDDEMVTSDKPRCSHGSEDPNDLVVRLRLRVSAQTVGYLSVAEEINPICKVVGGGGVLHTLMPHCWCWPPKSPLSSAGCLLSQVDIRHRYQDGPRANFSPCWLPTWSRVVYCATSGLLEEVVYIREDFSGHKNLKFLIFLHILSHTETRSRSQHRCWSRGYSSHRTPKRLWLTDVEITHTHYSLKSEILSSPDSWGTRHDKWRRPRTFFTSRVLPREMTIRKFVQLPAAADSSSGASPGSVTHSLHWCRNDVASLLVLPGGVGGPTGERGTGDPRENSTTNGIVRHDFRLRKSGLVTLPHHLVFVQKWMHGYGSPTFLAGEGYLSPISSGPVAILSRRFVVFVNAPVLSGFYNRATRRARRSPPATSIICRFIIKRFSEAVRWRRRPCCHLLSCNISLQESLQRTRGQHGLCRRRLASERRSIPTFLTVGGHGGRAVRLLASQGYPGPIPGRFIRIFACGNRAVDAVGPVKVEEGGGLGELSFPSPFHSVAAPYSPSFTLIGSQDLATKSRPNLITSLYIFSQIMLVSFEGTCFWQKCEESKSPAAMLDSWTSCSVIPVTDIITRPHVEVREAVNPEALGWPVLPIKHLGIDALAHKTTDTMLATSRVEPPAAMLPASAQNIFVFQGIYITMVSTYVQSPATTLSINRD</sequence>
<evidence type="ECO:0000256" key="1">
    <source>
        <dbReference type="SAM" id="MobiDB-lite"/>
    </source>
</evidence>
<feature type="region of interest" description="Disordered" evidence="1">
    <location>
        <begin position="1"/>
        <end position="20"/>
    </location>
</feature>
<proteinExistence type="predicted"/>
<feature type="region of interest" description="Disordered" evidence="1">
    <location>
        <begin position="43"/>
        <end position="84"/>
    </location>
</feature>
<reference evidence="2 3" key="1">
    <citation type="submission" date="2023-02" db="EMBL/GenBank/DDBJ databases">
        <title>LHISI_Scaffold_Assembly.</title>
        <authorList>
            <person name="Stuart O.P."/>
            <person name="Cleave R."/>
            <person name="Magrath M.J.L."/>
            <person name="Mikheyev A.S."/>
        </authorList>
    </citation>
    <scope>NUCLEOTIDE SEQUENCE [LARGE SCALE GENOMIC DNA]</scope>
    <source>
        <strain evidence="2">Daus_M_001</strain>
        <tissue evidence="2">Leg muscle</tissue>
    </source>
</reference>
<keyword evidence="3" id="KW-1185">Reference proteome</keyword>
<feature type="compositionally biased region" description="Polar residues" evidence="1">
    <location>
        <begin position="43"/>
        <end position="58"/>
    </location>
</feature>
<dbReference type="Proteomes" id="UP001159363">
    <property type="component" value="Chromosome X"/>
</dbReference>
<gene>
    <name evidence="2" type="ORF">PR048_012626</name>
</gene>
<evidence type="ECO:0000313" key="3">
    <source>
        <dbReference type="Proteomes" id="UP001159363"/>
    </source>
</evidence>
<comment type="caution">
    <text evidence="2">The sequence shown here is derived from an EMBL/GenBank/DDBJ whole genome shotgun (WGS) entry which is preliminary data.</text>
</comment>
<accession>A0ABQ9HQ61</accession>
<dbReference type="EMBL" id="JARBHB010000004">
    <property type="protein sequence ID" value="KAJ8886415.1"/>
    <property type="molecule type" value="Genomic_DNA"/>
</dbReference>
<name>A0ABQ9HQ61_9NEOP</name>
<feature type="compositionally biased region" description="Basic and acidic residues" evidence="1">
    <location>
        <begin position="73"/>
        <end position="84"/>
    </location>
</feature>